<dbReference type="NCBIfam" id="TIGR00632">
    <property type="entry name" value="vsr"/>
    <property type="match status" value="1"/>
</dbReference>
<dbReference type="Gene3D" id="3.40.960.10">
    <property type="entry name" value="VSR Endonuclease"/>
    <property type="match status" value="1"/>
</dbReference>
<comment type="similarity">
    <text evidence="6">Belongs to the vsr family.</text>
</comment>
<evidence type="ECO:0000256" key="4">
    <source>
        <dbReference type="ARBA" id="ARBA00022801"/>
    </source>
</evidence>
<evidence type="ECO:0000256" key="3">
    <source>
        <dbReference type="ARBA" id="ARBA00022763"/>
    </source>
</evidence>
<keyword evidence="8" id="KW-1185">Reference proteome</keyword>
<sequence length="143" mass="17094">MVDHVPVEKRSEIMRAVKPKDTTPELLVRRMAHRLGLRFRLHVKKLPGCPDIVFSRKKTVIFVHGCFWHRHQDCKKATTPKSNLKFWEEKFLRNVERDAEDRRKLERLGWRVCVIWQCETAPPDRLEQLLRHILHPQDGKLGF</sequence>
<organism evidence="7 8">
    <name type="scientific">Paramagnetospirillum kuznetsovii</name>
    <dbReference type="NCBI Taxonomy" id="2053833"/>
    <lineage>
        <taxon>Bacteria</taxon>
        <taxon>Pseudomonadati</taxon>
        <taxon>Pseudomonadota</taxon>
        <taxon>Alphaproteobacteria</taxon>
        <taxon>Rhodospirillales</taxon>
        <taxon>Magnetospirillaceae</taxon>
        <taxon>Paramagnetospirillum</taxon>
    </lineage>
</organism>
<dbReference type="InterPro" id="IPR004603">
    <property type="entry name" value="DNA_mismatch_endonuc_vsr"/>
</dbReference>
<evidence type="ECO:0000256" key="6">
    <source>
        <dbReference type="PIRNR" id="PIRNR018267"/>
    </source>
</evidence>
<dbReference type="GO" id="GO:0016787">
    <property type="term" value="F:hydrolase activity"/>
    <property type="evidence" value="ECO:0007669"/>
    <property type="project" value="UniProtKB-KW"/>
</dbReference>
<evidence type="ECO:0000256" key="2">
    <source>
        <dbReference type="ARBA" id="ARBA00022759"/>
    </source>
</evidence>
<evidence type="ECO:0000256" key="1">
    <source>
        <dbReference type="ARBA" id="ARBA00022722"/>
    </source>
</evidence>
<dbReference type="PIRSF" id="PIRSF018267">
    <property type="entry name" value="VSR_endonuc"/>
    <property type="match status" value="1"/>
</dbReference>
<dbReference type="GO" id="GO:0006298">
    <property type="term" value="P:mismatch repair"/>
    <property type="evidence" value="ECO:0007669"/>
    <property type="project" value="UniProtKB-UniRule"/>
</dbReference>
<evidence type="ECO:0000256" key="5">
    <source>
        <dbReference type="ARBA" id="ARBA00023204"/>
    </source>
</evidence>
<dbReference type="OrthoDB" id="9801520at2"/>
<dbReference type="SUPFAM" id="SSF52980">
    <property type="entry name" value="Restriction endonuclease-like"/>
    <property type="match status" value="1"/>
</dbReference>
<dbReference type="InterPro" id="IPR011335">
    <property type="entry name" value="Restrct_endonuc-II-like"/>
</dbReference>
<gene>
    <name evidence="7" type="ORF">CU669_11895</name>
</gene>
<comment type="function">
    <text evidence="6">May nick specific sequences that contain T:G mispairs resulting from m5C-deamination.</text>
</comment>
<evidence type="ECO:0000313" key="7">
    <source>
        <dbReference type="EMBL" id="RAU21674.1"/>
    </source>
</evidence>
<keyword evidence="4 6" id="KW-0378">Hydrolase</keyword>
<dbReference type="EMBL" id="PGTO01000008">
    <property type="protein sequence ID" value="RAU21674.1"/>
    <property type="molecule type" value="Genomic_DNA"/>
</dbReference>
<dbReference type="Proteomes" id="UP000251075">
    <property type="component" value="Unassembled WGS sequence"/>
</dbReference>
<comment type="caution">
    <text evidence="7">The sequence shown here is derived from an EMBL/GenBank/DDBJ whole genome shotgun (WGS) entry which is preliminary data.</text>
</comment>
<dbReference type="Pfam" id="PF03852">
    <property type="entry name" value="Vsr"/>
    <property type="match status" value="1"/>
</dbReference>
<dbReference type="RefSeq" id="WP_112144933.1">
    <property type="nucleotide sequence ID" value="NZ_PGTO01000008.1"/>
</dbReference>
<keyword evidence="2 6" id="KW-0255">Endonuclease</keyword>
<reference evidence="7 8" key="1">
    <citation type="submission" date="2017-11" db="EMBL/GenBank/DDBJ databases">
        <title>Draft genome sequence of magnetotactic bacterium Magnetospirillum kuznetsovii LBB-42.</title>
        <authorList>
            <person name="Grouzdev D.S."/>
            <person name="Rysina M.S."/>
            <person name="Baslerov R.V."/>
            <person name="Koziaeva V."/>
        </authorList>
    </citation>
    <scope>NUCLEOTIDE SEQUENCE [LARGE SCALE GENOMIC DNA]</scope>
    <source>
        <strain evidence="7 8">LBB-42</strain>
    </source>
</reference>
<keyword evidence="5 6" id="KW-0234">DNA repair</keyword>
<evidence type="ECO:0000313" key="8">
    <source>
        <dbReference type="Proteomes" id="UP000251075"/>
    </source>
</evidence>
<keyword evidence="1 6" id="KW-0540">Nuclease</keyword>
<dbReference type="EC" id="3.1.-.-" evidence="6"/>
<proteinExistence type="inferred from homology"/>
<accession>A0A364NX60</accession>
<name>A0A364NX60_9PROT</name>
<dbReference type="GO" id="GO:0004519">
    <property type="term" value="F:endonuclease activity"/>
    <property type="evidence" value="ECO:0007669"/>
    <property type="project" value="UniProtKB-KW"/>
</dbReference>
<keyword evidence="3 6" id="KW-0227">DNA damage</keyword>
<dbReference type="CDD" id="cd00221">
    <property type="entry name" value="Vsr"/>
    <property type="match status" value="1"/>
</dbReference>
<protein>
    <recommendedName>
        <fullName evidence="6">Very short patch repair endonuclease</fullName>
        <ecNumber evidence="6">3.1.-.-</ecNumber>
    </recommendedName>
</protein>
<dbReference type="AlphaFoldDB" id="A0A364NX60"/>